<dbReference type="InterPro" id="IPR041577">
    <property type="entry name" value="RT_RNaseH_2"/>
</dbReference>
<feature type="domain" description="Reverse transcriptase/retrotransposon-derived protein RNase H-like" evidence="2">
    <location>
        <begin position="115"/>
        <end position="192"/>
    </location>
</feature>
<name>A0AAQ4E1L4_AMBAM</name>
<sequence length="200" mass="22253">MIDGILVFGRDQREHDQRLADVLARRNQAEVTLNEKKCQFRVSSVKFLGVVVDAKGISPDPDKVKDIRDLPAPVNVSGVRRLLGMVNHVARFIPNRSDVTTPIRSLLNKKSTWIWGHSQEEAFTRVKSLLSSETCMAKYHPHYQTVVSADASSHGLGAVLFQDQPSGLRRVVAYASRSLTPTEGRYSQTEKESGSHMGRG</sequence>
<dbReference type="InterPro" id="IPR043502">
    <property type="entry name" value="DNA/RNA_pol_sf"/>
</dbReference>
<comment type="caution">
    <text evidence="3">The sequence shown here is derived from an EMBL/GenBank/DDBJ whole genome shotgun (WGS) entry which is preliminary data.</text>
</comment>
<keyword evidence="4" id="KW-1185">Reference proteome</keyword>
<dbReference type="InterPro" id="IPR043128">
    <property type="entry name" value="Rev_trsase/Diguanyl_cyclase"/>
</dbReference>
<dbReference type="InterPro" id="IPR050951">
    <property type="entry name" value="Retrovirus_Pol_polyprotein"/>
</dbReference>
<protein>
    <recommendedName>
        <fullName evidence="2">Reverse transcriptase/retrotransposon-derived protein RNase H-like domain-containing protein</fullName>
    </recommendedName>
</protein>
<evidence type="ECO:0000313" key="3">
    <source>
        <dbReference type="EMBL" id="KAK8768604.1"/>
    </source>
</evidence>
<dbReference type="Proteomes" id="UP001321473">
    <property type="component" value="Unassembled WGS sequence"/>
</dbReference>
<dbReference type="EMBL" id="JARKHS020023707">
    <property type="protein sequence ID" value="KAK8768604.1"/>
    <property type="molecule type" value="Genomic_DNA"/>
</dbReference>
<accession>A0AAQ4E1L4</accession>
<dbReference type="FunFam" id="3.30.70.270:FF:000026">
    <property type="entry name" value="Transposon Ty3-G Gag-Pol polyprotein"/>
    <property type="match status" value="1"/>
</dbReference>
<dbReference type="PANTHER" id="PTHR37984">
    <property type="entry name" value="PROTEIN CBG26694"/>
    <property type="match status" value="1"/>
</dbReference>
<evidence type="ECO:0000259" key="2">
    <source>
        <dbReference type="Pfam" id="PF17919"/>
    </source>
</evidence>
<evidence type="ECO:0000256" key="1">
    <source>
        <dbReference type="ARBA" id="ARBA00023268"/>
    </source>
</evidence>
<organism evidence="3 4">
    <name type="scientific">Amblyomma americanum</name>
    <name type="common">Lone star tick</name>
    <dbReference type="NCBI Taxonomy" id="6943"/>
    <lineage>
        <taxon>Eukaryota</taxon>
        <taxon>Metazoa</taxon>
        <taxon>Ecdysozoa</taxon>
        <taxon>Arthropoda</taxon>
        <taxon>Chelicerata</taxon>
        <taxon>Arachnida</taxon>
        <taxon>Acari</taxon>
        <taxon>Parasitiformes</taxon>
        <taxon>Ixodida</taxon>
        <taxon>Ixodoidea</taxon>
        <taxon>Ixodidae</taxon>
        <taxon>Amblyomminae</taxon>
        <taxon>Amblyomma</taxon>
    </lineage>
</organism>
<gene>
    <name evidence="3" type="ORF">V5799_014932</name>
</gene>
<dbReference type="PANTHER" id="PTHR37984:SF5">
    <property type="entry name" value="PROTEIN NYNRIN-LIKE"/>
    <property type="match status" value="1"/>
</dbReference>
<dbReference type="AlphaFoldDB" id="A0AAQ4E1L4"/>
<proteinExistence type="predicted"/>
<dbReference type="Gene3D" id="3.30.70.270">
    <property type="match status" value="2"/>
</dbReference>
<dbReference type="SUPFAM" id="SSF56672">
    <property type="entry name" value="DNA/RNA polymerases"/>
    <property type="match status" value="1"/>
</dbReference>
<keyword evidence="1" id="KW-0511">Multifunctional enzyme</keyword>
<dbReference type="GO" id="GO:0003824">
    <property type="term" value="F:catalytic activity"/>
    <property type="evidence" value="ECO:0007669"/>
    <property type="project" value="UniProtKB-KW"/>
</dbReference>
<reference evidence="3 4" key="1">
    <citation type="journal article" date="2023" name="Arcadia Sci">
        <title>De novo assembly of a long-read Amblyomma americanum tick genome.</title>
        <authorList>
            <person name="Chou S."/>
            <person name="Poskanzer K.E."/>
            <person name="Rollins M."/>
            <person name="Thuy-Boun P.S."/>
        </authorList>
    </citation>
    <scope>NUCLEOTIDE SEQUENCE [LARGE SCALE GENOMIC DNA]</scope>
    <source>
        <strain evidence="3">F_SG_1</strain>
        <tissue evidence="3">Salivary glands</tissue>
    </source>
</reference>
<evidence type="ECO:0000313" key="4">
    <source>
        <dbReference type="Proteomes" id="UP001321473"/>
    </source>
</evidence>
<dbReference type="GO" id="GO:0071897">
    <property type="term" value="P:DNA biosynthetic process"/>
    <property type="evidence" value="ECO:0007669"/>
    <property type="project" value="UniProtKB-ARBA"/>
</dbReference>
<dbReference type="Pfam" id="PF17919">
    <property type="entry name" value="RT_RNaseH_2"/>
    <property type="match status" value="1"/>
</dbReference>